<evidence type="ECO:0000256" key="7">
    <source>
        <dbReference type="PROSITE-ProRule" id="PRU00409"/>
    </source>
</evidence>
<feature type="domain" description="ATP-grasp" evidence="8">
    <location>
        <begin position="44"/>
        <end position="225"/>
    </location>
</feature>
<keyword evidence="2 9" id="KW-0436">Ligase</keyword>
<gene>
    <name evidence="9" type="primary">mptN</name>
    <name evidence="9" type="ORF">BHOFGHMF_00022</name>
</gene>
<dbReference type="InterPro" id="IPR004666">
    <property type="entry name" value="Rp_bS6_RimK/Lys_biosynth_LsyX"/>
</dbReference>
<keyword evidence="4 7" id="KW-0547">Nucleotide-binding</keyword>
<evidence type="ECO:0000256" key="3">
    <source>
        <dbReference type="ARBA" id="ARBA00022723"/>
    </source>
</evidence>
<comment type="cofactor">
    <cofactor evidence="1">
        <name>Mg(2+)</name>
        <dbReference type="ChEBI" id="CHEBI:18420"/>
    </cofactor>
</comment>
<dbReference type="Gene3D" id="3.30.470.20">
    <property type="entry name" value="ATP-grasp fold, B domain"/>
    <property type="match status" value="1"/>
</dbReference>
<evidence type="ECO:0000259" key="8">
    <source>
        <dbReference type="PROSITE" id="PS50975"/>
    </source>
</evidence>
<sequence>MGISFALEQISFKFDLLRLFEIANIPVMNSPTAIQNAANKFFSFYLFKQAQLPIPRTVITSDLGVALKTTKELGNAVAKPIFGSQGKGIVKLESTQPDMKQKLAALLKKRGVLYLQQFVDNPGRDIRVFVVGEEALGAIYRISQAGSFISNLSQGGTALKCNLTEEMRALAVNAAKAVGADFAGVDLIEGDERLFVLEVNATPSGKGIKLACGIDVTERIIERMFERELRV</sequence>
<dbReference type="Pfam" id="PF08443">
    <property type="entry name" value="RimK"/>
    <property type="match status" value="1"/>
</dbReference>
<dbReference type="InterPro" id="IPR013651">
    <property type="entry name" value="ATP-grasp_RimK-type"/>
</dbReference>
<keyword evidence="6" id="KW-0460">Magnesium</keyword>
<dbReference type="AlphaFoldDB" id="A0A7G9Z5H1"/>
<protein>
    <submittedName>
        <fullName evidence="9">Tetrahydromethanopterin:alpha-L-glutamate ligase</fullName>
        <ecNumber evidence="9">6.3.2.33</ecNumber>
    </submittedName>
</protein>
<evidence type="ECO:0000256" key="6">
    <source>
        <dbReference type="ARBA" id="ARBA00022842"/>
    </source>
</evidence>
<evidence type="ECO:0000256" key="2">
    <source>
        <dbReference type="ARBA" id="ARBA00022598"/>
    </source>
</evidence>
<dbReference type="GO" id="GO:0016879">
    <property type="term" value="F:ligase activity, forming carbon-nitrogen bonds"/>
    <property type="evidence" value="ECO:0007669"/>
    <property type="project" value="TreeGrafter"/>
</dbReference>
<evidence type="ECO:0000313" key="9">
    <source>
        <dbReference type="EMBL" id="QNO55505.1"/>
    </source>
</evidence>
<keyword evidence="3" id="KW-0479">Metal-binding</keyword>
<evidence type="ECO:0000256" key="5">
    <source>
        <dbReference type="ARBA" id="ARBA00022840"/>
    </source>
</evidence>
<dbReference type="Gene3D" id="3.30.1490.20">
    <property type="entry name" value="ATP-grasp fold, A domain"/>
    <property type="match status" value="1"/>
</dbReference>
<dbReference type="Gene3D" id="3.40.50.20">
    <property type="match status" value="1"/>
</dbReference>
<proteinExistence type="predicted"/>
<dbReference type="GO" id="GO:0005524">
    <property type="term" value="F:ATP binding"/>
    <property type="evidence" value="ECO:0007669"/>
    <property type="project" value="UniProtKB-UniRule"/>
</dbReference>
<dbReference type="EC" id="6.3.2.33" evidence="9"/>
<dbReference type="SUPFAM" id="SSF56059">
    <property type="entry name" value="Glutathione synthetase ATP-binding domain-like"/>
    <property type="match status" value="1"/>
</dbReference>
<dbReference type="GO" id="GO:0005737">
    <property type="term" value="C:cytoplasm"/>
    <property type="evidence" value="ECO:0007669"/>
    <property type="project" value="TreeGrafter"/>
</dbReference>
<reference evidence="9" key="1">
    <citation type="submission" date="2020-06" db="EMBL/GenBank/DDBJ databases">
        <title>Unique genomic features of the anaerobic methanotrophic archaea.</title>
        <authorList>
            <person name="Chadwick G.L."/>
            <person name="Skennerton C.T."/>
            <person name="Laso-Perez R."/>
            <person name="Leu A.O."/>
            <person name="Speth D.R."/>
            <person name="Yu H."/>
            <person name="Morgan-Lang C."/>
            <person name="Hatzenpichler R."/>
            <person name="Goudeau D."/>
            <person name="Malmstrom R."/>
            <person name="Brazelton W.J."/>
            <person name="Woyke T."/>
            <person name="Hallam S.J."/>
            <person name="Tyson G.W."/>
            <person name="Wegener G."/>
            <person name="Boetius A."/>
            <person name="Orphan V."/>
        </authorList>
    </citation>
    <scope>NUCLEOTIDE SEQUENCE</scope>
</reference>
<evidence type="ECO:0000256" key="4">
    <source>
        <dbReference type="ARBA" id="ARBA00022741"/>
    </source>
</evidence>
<dbReference type="FunFam" id="3.30.470.20:FF:000058">
    <property type="entry name" value="Alpha-aminoadipate--LysW ligase LysX protein"/>
    <property type="match status" value="1"/>
</dbReference>
<name>A0A7G9Z5H1_9EURY</name>
<dbReference type="NCBIfam" id="TIGR00768">
    <property type="entry name" value="rimK_fam"/>
    <property type="match status" value="1"/>
</dbReference>
<dbReference type="PANTHER" id="PTHR21621:SF0">
    <property type="entry name" value="BETA-CITRYLGLUTAMATE SYNTHASE B-RELATED"/>
    <property type="match status" value="1"/>
</dbReference>
<dbReference type="InterPro" id="IPR013815">
    <property type="entry name" value="ATP_grasp_subdomain_1"/>
</dbReference>
<dbReference type="GO" id="GO:0046872">
    <property type="term" value="F:metal ion binding"/>
    <property type="evidence" value="ECO:0007669"/>
    <property type="project" value="UniProtKB-KW"/>
</dbReference>
<dbReference type="PANTHER" id="PTHR21621">
    <property type="entry name" value="RIBOSOMAL PROTEIN S6 MODIFICATION PROTEIN"/>
    <property type="match status" value="1"/>
</dbReference>
<evidence type="ECO:0000256" key="1">
    <source>
        <dbReference type="ARBA" id="ARBA00001946"/>
    </source>
</evidence>
<accession>A0A7G9Z5H1</accession>
<dbReference type="InterPro" id="IPR011761">
    <property type="entry name" value="ATP-grasp"/>
</dbReference>
<keyword evidence="5 7" id="KW-0067">ATP-binding</keyword>
<dbReference type="PROSITE" id="PS50975">
    <property type="entry name" value="ATP_GRASP"/>
    <property type="match status" value="1"/>
</dbReference>
<dbReference type="EMBL" id="MT631616">
    <property type="protein sequence ID" value="QNO55505.1"/>
    <property type="molecule type" value="Genomic_DNA"/>
</dbReference>
<organism evidence="9">
    <name type="scientific">Candidatus Methanophaga sp. ANME-1 ERB7</name>
    <dbReference type="NCBI Taxonomy" id="2759913"/>
    <lineage>
        <taxon>Archaea</taxon>
        <taxon>Methanobacteriati</taxon>
        <taxon>Methanobacteriota</taxon>
        <taxon>Stenosarchaea group</taxon>
        <taxon>Methanomicrobia</taxon>
        <taxon>Candidatus Methanophagales</taxon>
        <taxon>Candidatus Methanophagaceae</taxon>
        <taxon>Candidatus Methanophaga</taxon>
    </lineage>
</organism>